<dbReference type="InterPro" id="IPR038157">
    <property type="entry name" value="FeoA_core_dom"/>
</dbReference>
<sequence>MNLSNLKKGEKGIIKGYKNDDFPIKLLELGILPGIKFEILFVSIFYDPLCISYDQSCLVALRKKEAENIIIEPIFSDKEKKNEKN</sequence>
<keyword evidence="4" id="KW-1185">Reference proteome</keyword>
<keyword evidence="1" id="KW-0408">Iron</keyword>
<dbReference type="InterPro" id="IPR008988">
    <property type="entry name" value="Transcriptional_repressor_C"/>
</dbReference>
<reference evidence="3 4" key="1">
    <citation type="submission" date="2014-06" db="EMBL/GenBank/DDBJ databases">
        <title>Genome sequence of the intracellular symbiont Blattabacterium cuenoti, strain STAT from the wood feeding cockroach Salganea taiwanensis taiwanensis.</title>
        <authorList>
            <person name="Kinjo Y."/>
            <person name="Ohkuma M."/>
            <person name="Tokuda G."/>
        </authorList>
    </citation>
    <scope>NUCLEOTIDE SEQUENCE [LARGE SCALE GENOMIC DNA]</scope>
    <source>
        <strain evidence="3 4">STAT</strain>
    </source>
</reference>
<name>A0A224AC05_9FLAO</name>
<organism evidence="3 4">
    <name type="scientific">Blattabacterium cuenoti STAT</name>
    <dbReference type="NCBI Taxonomy" id="1457030"/>
    <lineage>
        <taxon>Bacteria</taxon>
        <taxon>Pseudomonadati</taxon>
        <taxon>Bacteroidota</taxon>
        <taxon>Flavobacteriia</taxon>
        <taxon>Flavobacteriales</taxon>
        <taxon>Blattabacteriaceae</taxon>
        <taxon>Blattabacterium</taxon>
    </lineage>
</organism>
<feature type="domain" description="Ferrous iron transporter FeoA-like" evidence="2">
    <location>
        <begin position="1"/>
        <end position="73"/>
    </location>
</feature>
<dbReference type="InterPro" id="IPR007167">
    <property type="entry name" value="Fe-transptr_FeoA-like"/>
</dbReference>
<evidence type="ECO:0000259" key="2">
    <source>
        <dbReference type="SMART" id="SM00899"/>
    </source>
</evidence>
<dbReference type="AlphaFoldDB" id="A0A224AC05"/>
<dbReference type="Proteomes" id="UP000263619">
    <property type="component" value="Chromosome"/>
</dbReference>
<dbReference type="GO" id="GO:0046914">
    <property type="term" value="F:transition metal ion binding"/>
    <property type="evidence" value="ECO:0007669"/>
    <property type="project" value="InterPro"/>
</dbReference>
<proteinExistence type="predicted"/>
<evidence type="ECO:0000313" key="3">
    <source>
        <dbReference type="EMBL" id="BBA17417.1"/>
    </source>
</evidence>
<dbReference type="RefSeq" id="WP_119305669.1">
    <property type="nucleotide sequence ID" value="NZ_AP014608.1"/>
</dbReference>
<dbReference type="Pfam" id="PF04023">
    <property type="entry name" value="FeoA"/>
    <property type="match status" value="1"/>
</dbReference>
<evidence type="ECO:0000313" key="4">
    <source>
        <dbReference type="Proteomes" id="UP000263619"/>
    </source>
</evidence>
<dbReference type="EMBL" id="AP014608">
    <property type="protein sequence ID" value="BBA17417.1"/>
    <property type="molecule type" value="Genomic_DNA"/>
</dbReference>
<dbReference type="SUPFAM" id="SSF50037">
    <property type="entry name" value="C-terminal domain of transcriptional repressors"/>
    <property type="match status" value="1"/>
</dbReference>
<protein>
    <submittedName>
        <fullName evidence="3">Ferrous iron transport protein A</fullName>
    </submittedName>
</protein>
<dbReference type="OrthoDB" id="9811076at2"/>
<gene>
    <name evidence="3" type="primary">feoA</name>
    <name evidence="3" type="ORF">STAT_510</name>
</gene>
<evidence type="ECO:0000256" key="1">
    <source>
        <dbReference type="ARBA" id="ARBA00023004"/>
    </source>
</evidence>
<dbReference type="SMART" id="SM00899">
    <property type="entry name" value="FeoA"/>
    <property type="match status" value="1"/>
</dbReference>
<dbReference type="Gene3D" id="2.30.30.90">
    <property type="match status" value="1"/>
</dbReference>
<accession>A0A224AC05</accession>